<reference evidence="1" key="1">
    <citation type="submission" date="2024-09" db="EMBL/GenBank/DDBJ databases">
        <title>Draft Genome Sequences of Neofusicoccum parvum.</title>
        <authorList>
            <person name="Ashida A."/>
            <person name="Camagna M."/>
            <person name="Tanaka A."/>
            <person name="Takemoto D."/>
        </authorList>
    </citation>
    <scope>NUCLEOTIDE SEQUENCE</scope>
    <source>
        <strain evidence="1">PPO83</strain>
    </source>
</reference>
<sequence length="504" mass="55425">MRPDSSGKAAGVVGEGDGKQNVSSETPTEMDQELGSAAVFVDTVAERSYVRKLDFYLLPMMSLMYFFNSVDRSNLGNAKTDGMDKDLGFVGEQYSLLILLFYVPNGLCDLPLNMLTKRWSGKVMLPGLMLSWGSCALLQCAAKNFAGMLVLRLLLGAFEAGFFAGAVFYLTLFYTRGELGFRIAIFFGSALLAAAFSGLISFGVFQIEHVAIKGWMWLFLIEGAMTVIIAITAFFWLPASPESAWFLTSAEKDAARARSRRDSSGKVSESYNVKEMFQHWNNWKFFPWCVISFTYPVAFATTSNFLPQIVARLGYSTIKTNLWTVAPNAVGFVCLLLITWSSDRQRERTWHIIFALAVSLAGLIILAAIDPLRQPAVAYLATFLLAAGAYVPSCLVHSWHNNNNLSENARAATTGLLVGLGNLGGILSAATFRVEYAPSYVPTLAATAACNVTCMVFTAWLGGWMKLENGRRDAAMRVRLRAGDVDTAELVAEGEADPRWRYFT</sequence>
<gene>
    <name evidence="1" type="primary">g7863</name>
    <name evidence="1" type="ORF">NpPPO83_00007863</name>
</gene>
<name>A0ACB5SH29_9PEZI</name>
<keyword evidence="2" id="KW-1185">Reference proteome</keyword>
<protein>
    <submittedName>
        <fullName evidence="1">Major facilitator superfamily transporter</fullName>
    </submittedName>
</protein>
<organism evidence="1 2">
    <name type="scientific">Neofusicoccum parvum</name>
    <dbReference type="NCBI Taxonomy" id="310453"/>
    <lineage>
        <taxon>Eukaryota</taxon>
        <taxon>Fungi</taxon>
        <taxon>Dikarya</taxon>
        <taxon>Ascomycota</taxon>
        <taxon>Pezizomycotina</taxon>
        <taxon>Dothideomycetes</taxon>
        <taxon>Dothideomycetes incertae sedis</taxon>
        <taxon>Botryosphaeriales</taxon>
        <taxon>Botryosphaeriaceae</taxon>
        <taxon>Neofusicoccum</taxon>
    </lineage>
</organism>
<evidence type="ECO:0000313" key="2">
    <source>
        <dbReference type="Proteomes" id="UP001165186"/>
    </source>
</evidence>
<accession>A0ACB5SH29</accession>
<dbReference type="Proteomes" id="UP001165186">
    <property type="component" value="Unassembled WGS sequence"/>
</dbReference>
<dbReference type="EMBL" id="BSXG01000092">
    <property type="protein sequence ID" value="GME40195.1"/>
    <property type="molecule type" value="Genomic_DNA"/>
</dbReference>
<evidence type="ECO:0000313" key="1">
    <source>
        <dbReference type="EMBL" id="GME40195.1"/>
    </source>
</evidence>
<comment type="caution">
    <text evidence="1">The sequence shown here is derived from an EMBL/GenBank/DDBJ whole genome shotgun (WGS) entry which is preliminary data.</text>
</comment>
<proteinExistence type="predicted"/>